<dbReference type="SMART" id="SM00369">
    <property type="entry name" value="LRR_TYP"/>
    <property type="match status" value="6"/>
</dbReference>
<dbReference type="EMBL" id="KC244102">
    <property type="protein sequence ID" value="AGJ51137.1"/>
    <property type="molecule type" value="mRNA"/>
</dbReference>
<dbReference type="Pfam" id="PF13855">
    <property type="entry name" value="LRR_8"/>
    <property type="match status" value="1"/>
</dbReference>
<evidence type="ECO:0000256" key="1">
    <source>
        <dbReference type="ARBA" id="ARBA00022614"/>
    </source>
</evidence>
<evidence type="ECO:0000313" key="5">
    <source>
        <dbReference type="EMBL" id="AGJ51137.1"/>
    </source>
</evidence>
<evidence type="ECO:0000256" key="3">
    <source>
        <dbReference type="ARBA" id="ARBA00022737"/>
    </source>
</evidence>
<proteinExistence type="evidence at transcript level"/>
<gene>
    <name evidence="5" type="primary">vlrc</name>
</gene>
<dbReference type="InterPro" id="IPR050541">
    <property type="entry name" value="LRR_TM_domain-containing"/>
</dbReference>
<dbReference type="AlphaFoldDB" id="M9THA7"/>
<dbReference type="InterPro" id="IPR003591">
    <property type="entry name" value="Leu-rich_rpt_typical-subtyp"/>
</dbReference>
<accession>M9THA7</accession>
<dbReference type="PANTHER" id="PTHR24369">
    <property type="entry name" value="ANTIGEN BSP, PUTATIVE-RELATED"/>
    <property type="match status" value="1"/>
</dbReference>
<dbReference type="PANTHER" id="PTHR24369:SF210">
    <property type="entry name" value="CHAOPTIN-RELATED"/>
    <property type="match status" value="1"/>
</dbReference>
<keyword evidence="5" id="KW-0675">Receptor</keyword>
<dbReference type="GO" id="GO:0005886">
    <property type="term" value="C:plasma membrane"/>
    <property type="evidence" value="ECO:0007669"/>
    <property type="project" value="TreeGrafter"/>
</dbReference>
<dbReference type="SMART" id="SM00364">
    <property type="entry name" value="LRR_BAC"/>
    <property type="match status" value="5"/>
</dbReference>
<dbReference type="Gene3D" id="3.80.10.10">
    <property type="entry name" value="Ribonuclease Inhibitor"/>
    <property type="match status" value="2"/>
</dbReference>
<reference evidence="5" key="1">
    <citation type="journal article" date="2013" name="Proc. Natl. Acad. Sci. U.S.A.">
        <title>Organization of lamprey variable lymphocyte receptor C locus and repertoire development.</title>
        <authorList>
            <person name="Das S."/>
            <person name="Hirano M."/>
            <person name="Aghaallaei N."/>
            <person name="Bajoghli B."/>
            <person name="Boehm T."/>
            <person name="Cooper M.D."/>
        </authorList>
    </citation>
    <scope>NUCLEOTIDE SEQUENCE</scope>
</reference>
<dbReference type="InterPro" id="IPR032675">
    <property type="entry name" value="LRR_dom_sf"/>
</dbReference>
<evidence type="ECO:0000256" key="2">
    <source>
        <dbReference type="ARBA" id="ARBA00022729"/>
    </source>
</evidence>
<keyword evidence="3" id="KW-0677">Repeat</keyword>
<evidence type="ECO:0000256" key="4">
    <source>
        <dbReference type="SAM" id="SignalP"/>
    </source>
</evidence>
<feature type="signal peptide" evidence="4">
    <location>
        <begin position="1"/>
        <end position="19"/>
    </location>
</feature>
<dbReference type="FunFam" id="3.80.10.10:FF:001164">
    <property type="entry name" value="GH01279p"/>
    <property type="match status" value="1"/>
</dbReference>
<protein>
    <submittedName>
        <fullName evidence="5">Variable lymphocyte receptor C</fullName>
    </submittedName>
</protein>
<organism evidence="5">
    <name type="scientific">Petromyzon marinus</name>
    <name type="common">Sea lamprey</name>
    <dbReference type="NCBI Taxonomy" id="7757"/>
    <lineage>
        <taxon>Eukaryota</taxon>
        <taxon>Metazoa</taxon>
        <taxon>Chordata</taxon>
        <taxon>Craniata</taxon>
        <taxon>Vertebrata</taxon>
        <taxon>Cyclostomata</taxon>
        <taxon>Hyperoartia</taxon>
        <taxon>Petromyzontiformes</taxon>
        <taxon>Petromyzontidae</taxon>
        <taxon>Petromyzon</taxon>
    </lineage>
</organism>
<dbReference type="SUPFAM" id="SSF52058">
    <property type="entry name" value="L domain-like"/>
    <property type="match status" value="1"/>
</dbReference>
<name>M9THA7_PETMA</name>
<feature type="chain" id="PRO_5004102928" evidence="4">
    <location>
        <begin position="20"/>
        <end position="339"/>
    </location>
</feature>
<dbReference type="InterPro" id="IPR001611">
    <property type="entry name" value="Leu-rich_rpt"/>
</dbReference>
<keyword evidence="1" id="KW-0433">Leucine-rich repeat</keyword>
<keyword evidence="2 4" id="KW-0732">Signal</keyword>
<dbReference type="PROSITE" id="PS51450">
    <property type="entry name" value="LRR"/>
    <property type="match status" value="1"/>
</dbReference>
<sequence length="339" mass="37495">MGFVVALLVLGAWCGSCSAQRQRACVEAGKSDVCICSSATDSSPETVDCSSKTLADVPTGIPASTDKLELDYNQLASIDEKAFRGLSNLTYLTITNNPQLQSLPVGVFDQLKNLNELRLDFNKLKSLPPAVFDSLTQLAWLDLRENQLQRIPEGAFDKLTNLDKLYLESNQLQRIPEGAFDKLTKLETLHLQTNELQSVPDGAFDSLAQLSDLRLDNNPWDCECASIIYFVNWLKKNPKHDSGASCEKPSGTAVKDVNTELIEDVPCKHEIPTPKMTASPPNTATSVFTTELNSTTYPNATHEHTDVCNMPFVSHICLLFCNLFSTCSLCFIIKPLHRY</sequence>